<evidence type="ECO:0000259" key="10">
    <source>
        <dbReference type="Pfam" id="PF02882"/>
    </source>
</evidence>
<accession>A0A1F5SK48</accession>
<dbReference type="Proteomes" id="UP000178925">
    <property type="component" value="Unassembled WGS sequence"/>
</dbReference>
<dbReference type="GO" id="GO:0006164">
    <property type="term" value="P:purine nucleotide biosynthetic process"/>
    <property type="evidence" value="ECO:0007669"/>
    <property type="project" value="UniProtKB-KW"/>
</dbReference>
<dbReference type="GO" id="GO:0005829">
    <property type="term" value="C:cytosol"/>
    <property type="evidence" value="ECO:0007669"/>
    <property type="project" value="TreeGrafter"/>
</dbReference>
<dbReference type="GO" id="GO:0004488">
    <property type="term" value="F:methylenetetrahydrofolate dehydrogenase (NADP+) activity"/>
    <property type="evidence" value="ECO:0007669"/>
    <property type="project" value="InterPro"/>
</dbReference>
<evidence type="ECO:0000256" key="8">
    <source>
        <dbReference type="ARBA" id="ARBA00023268"/>
    </source>
</evidence>
<keyword evidence="5" id="KW-0521">NADP</keyword>
<gene>
    <name evidence="11" type="ORF">A2242_01645</name>
</gene>
<keyword evidence="7" id="KW-0486">Methionine biosynthesis</keyword>
<keyword evidence="7" id="KW-0028">Amino-acid biosynthesis</keyword>
<comment type="caution">
    <text evidence="11">The sequence shown here is derived from an EMBL/GenBank/DDBJ whole genome shotgun (WGS) entry which is preliminary data.</text>
</comment>
<dbReference type="InterPro" id="IPR020631">
    <property type="entry name" value="THF_DH/CycHdrlase_NAD-bd_dom"/>
</dbReference>
<dbReference type="InterPro" id="IPR036291">
    <property type="entry name" value="NAD(P)-bd_dom_sf"/>
</dbReference>
<dbReference type="AlphaFoldDB" id="A0A1F5SK48"/>
<evidence type="ECO:0000259" key="9">
    <source>
        <dbReference type="Pfam" id="PF00763"/>
    </source>
</evidence>
<dbReference type="GO" id="GO:0004477">
    <property type="term" value="F:methenyltetrahydrofolate cyclohydrolase activity"/>
    <property type="evidence" value="ECO:0007669"/>
    <property type="project" value="TreeGrafter"/>
</dbReference>
<dbReference type="PRINTS" id="PR00085">
    <property type="entry name" value="THFDHDRGNASE"/>
</dbReference>
<keyword evidence="4" id="KW-0378">Hydrolase</keyword>
<evidence type="ECO:0000256" key="1">
    <source>
        <dbReference type="ARBA" id="ARBA00004777"/>
    </source>
</evidence>
<keyword evidence="3" id="KW-0658">Purine biosynthesis</keyword>
<dbReference type="InterPro" id="IPR020630">
    <property type="entry name" value="THF_DH/CycHdrlase_cat_dom"/>
</dbReference>
<organism evidence="11 12">
    <name type="scientific">Candidatus Falkowbacteria bacterium RIFOXYA2_FULL_47_9</name>
    <dbReference type="NCBI Taxonomy" id="1797995"/>
    <lineage>
        <taxon>Bacteria</taxon>
        <taxon>Candidatus Falkowiibacteriota</taxon>
    </lineage>
</organism>
<evidence type="ECO:0000256" key="3">
    <source>
        <dbReference type="ARBA" id="ARBA00022755"/>
    </source>
</evidence>
<dbReference type="PROSITE" id="PS00767">
    <property type="entry name" value="THF_DHG_CYH_2"/>
    <property type="match status" value="1"/>
</dbReference>
<reference evidence="11 12" key="1">
    <citation type="journal article" date="2016" name="Nat. Commun.">
        <title>Thousands of microbial genomes shed light on interconnected biogeochemical processes in an aquifer system.</title>
        <authorList>
            <person name="Anantharaman K."/>
            <person name="Brown C.T."/>
            <person name="Hug L.A."/>
            <person name="Sharon I."/>
            <person name="Castelle C.J."/>
            <person name="Probst A.J."/>
            <person name="Thomas B.C."/>
            <person name="Singh A."/>
            <person name="Wilkins M.J."/>
            <person name="Karaoz U."/>
            <person name="Brodie E.L."/>
            <person name="Williams K.H."/>
            <person name="Hubbard S.S."/>
            <person name="Banfield J.F."/>
        </authorList>
    </citation>
    <scope>NUCLEOTIDE SEQUENCE [LARGE SCALE GENOMIC DNA]</scope>
</reference>
<name>A0A1F5SK48_9BACT</name>
<evidence type="ECO:0000313" key="12">
    <source>
        <dbReference type="Proteomes" id="UP000178925"/>
    </source>
</evidence>
<dbReference type="CDD" id="cd01080">
    <property type="entry name" value="NAD_bind_m-THF_DH_Cyclohyd"/>
    <property type="match status" value="1"/>
</dbReference>
<dbReference type="PANTHER" id="PTHR48099">
    <property type="entry name" value="C-1-TETRAHYDROFOLATE SYNTHASE, CYTOPLASMIC-RELATED"/>
    <property type="match status" value="1"/>
</dbReference>
<dbReference type="InterPro" id="IPR046346">
    <property type="entry name" value="Aminoacid_DH-like_N_sf"/>
</dbReference>
<proteinExistence type="predicted"/>
<evidence type="ECO:0000256" key="6">
    <source>
        <dbReference type="ARBA" id="ARBA00023002"/>
    </source>
</evidence>
<dbReference type="InterPro" id="IPR000672">
    <property type="entry name" value="THF_DH/CycHdrlase"/>
</dbReference>
<evidence type="ECO:0000256" key="4">
    <source>
        <dbReference type="ARBA" id="ARBA00022801"/>
    </source>
</evidence>
<dbReference type="STRING" id="1797995.A2242_01645"/>
<sequence>YVRQKQKAAEQIGVEFLRCAYPTAIGKDALIAEIKKIQKRHKLSGLIIQLPVPEKLWPHTREIVNNIDINIDVDCLSHLALGKVLMNASPLVPPTPGAILEILRYYKINLKGKNVCLIGRGDLIGRPLTAILTHEPVALSVHGRATKNLSDFTKTADIIITGVGKKNILTAPMVKKGVVVIDAGITFADKKIGGDVDFAGVAKKAGLITPVPGGVGPITVAKLLENTIISAENLCTNCL</sequence>
<dbReference type="InterPro" id="IPR020867">
    <property type="entry name" value="THF_DH/CycHdrlase_CS"/>
</dbReference>
<dbReference type="Gene3D" id="3.40.50.10860">
    <property type="entry name" value="Leucine Dehydrogenase, chain A, domain 1"/>
    <property type="match status" value="1"/>
</dbReference>
<evidence type="ECO:0000256" key="5">
    <source>
        <dbReference type="ARBA" id="ARBA00022857"/>
    </source>
</evidence>
<protein>
    <submittedName>
        <fullName evidence="11">Uncharacterized protein</fullName>
    </submittedName>
</protein>
<feature type="domain" description="Tetrahydrofolate dehydrogenase/cyclohydrolase NAD(P)-binding" evidence="10">
    <location>
        <begin position="93"/>
        <end position="233"/>
    </location>
</feature>
<keyword evidence="8" id="KW-0511">Multifunctional enzyme</keyword>
<keyword evidence="6" id="KW-0560">Oxidoreductase</keyword>
<evidence type="ECO:0000256" key="7">
    <source>
        <dbReference type="ARBA" id="ARBA00023167"/>
    </source>
</evidence>
<dbReference type="PANTHER" id="PTHR48099:SF5">
    <property type="entry name" value="C-1-TETRAHYDROFOLATE SYNTHASE, CYTOPLASMIC"/>
    <property type="match status" value="1"/>
</dbReference>
<feature type="domain" description="Tetrahydrofolate dehydrogenase/cyclohydrolase catalytic" evidence="9">
    <location>
        <begin position="1"/>
        <end position="74"/>
    </location>
</feature>
<evidence type="ECO:0000313" key="11">
    <source>
        <dbReference type="EMBL" id="OGF26641.1"/>
    </source>
</evidence>
<dbReference type="SUPFAM" id="SSF51735">
    <property type="entry name" value="NAD(P)-binding Rossmann-fold domains"/>
    <property type="match status" value="1"/>
</dbReference>
<comment type="pathway">
    <text evidence="1">One-carbon metabolism; tetrahydrofolate interconversion.</text>
</comment>
<keyword evidence="2" id="KW-0554">One-carbon metabolism</keyword>
<dbReference type="Gene3D" id="3.40.50.720">
    <property type="entry name" value="NAD(P)-binding Rossmann-like Domain"/>
    <property type="match status" value="1"/>
</dbReference>
<dbReference type="SUPFAM" id="SSF53223">
    <property type="entry name" value="Aminoacid dehydrogenase-like, N-terminal domain"/>
    <property type="match status" value="1"/>
</dbReference>
<dbReference type="EMBL" id="MFGC01000038">
    <property type="protein sequence ID" value="OGF26641.1"/>
    <property type="molecule type" value="Genomic_DNA"/>
</dbReference>
<dbReference type="Pfam" id="PF02882">
    <property type="entry name" value="THF_DHG_CYH_C"/>
    <property type="match status" value="1"/>
</dbReference>
<evidence type="ECO:0000256" key="2">
    <source>
        <dbReference type="ARBA" id="ARBA00022563"/>
    </source>
</evidence>
<dbReference type="GO" id="GO:0009086">
    <property type="term" value="P:methionine biosynthetic process"/>
    <property type="evidence" value="ECO:0007669"/>
    <property type="project" value="UniProtKB-KW"/>
</dbReference>
<feature type="non-terminal residue" evidence="11">
    <location>
        <position position="1"/>
    </location>
</feature>
<dbReference type="Pfam" id="PF00763">
    <property type="entry name" value="THF_DHG_CYH"/>
    <property type="match status" value="1"/>
</dbReference>
<dbReference type="GO" id="GO:0035999">
    <property type="term" value="P:tetrahydrofolate interconversion"/>
    <property type="evidence" value="ECO:0007669"/>
    <property type="project" value="TreeGrafter"/>
</dbReference>